<keyword evidence="5 6" id="KW-0472">Membrane</keyword>
<dbReference type="OrthoDB" id="6227821at2"/>
<comment type="subcellular location">
    <subcellularLocation>
        <location evidence="1">Cell membrane</location>
        <topology evidence="1">Multi-pass membrane protein</topology>
    </subcellularLocation>
</comment>
<accession>A0A1H7LNP1</accession>
<dbReference type="Pfam" id="PF03626">
    <property type="entry name" value="COX4_pro"/>
    <property type="match status" value="1"/>
</dbReference>
<keyword evidence="4 6" id="KW-1133">Transmembrane helix</keyword>
<dbReference type="InterPro" id="IPR005171">
    <property type="entry name" value="Cyt_c_oxidase_su4_prok"/>
</dbReference>
<proteinExistence type="predicted"/>
<organism evidence="7 8">
    <name type="scientific">Colwellia chukchiensis</name>
    <dbReference type="NCBI Taxonomy" id="641665"/>
    <lineage>
        <taxon>Bacteria</taxon>
        <taxon>Pseudomonadati</taxon>
        <taxon>Pseudomonadota</taxon>
        <taxon>Gammaproteobacteria</taxon>
        <taxon>Alteromonadales</taxon>
        <taxon>Colwelliaceae</taxon>
        <taxon>Colwellia</taxon>
    </lineage>
</organism>
<name>A0A1H7LNP1_9GAMM</name>
<dbReference type="Proteomes" id="UP000199297">
    <property type="component" value="Unassembled WGS sequence"/>
</dbReference>
<dbReference type="EMBL" id="FOBI01000004">
    <property type="protein sequence ID" value="SEL00075.1"/>
    <property type="molecule type" value="Genomic_DNA"/>
</dbReference>
<reference evidence="8" key="1">
    <citation type="submission" date="2016-10" db="EMBL/GenBank/DDBJ databases">
        <authorList>
            <person name="Varghese N."/>
            <person name="Submissions S."/>
        </authorList>
    </citation>
    <scope>NUCLEOTIDE SEQUENCE [LARGE SCALE GENOMIC DNA]</scope>
    <source>
        <strain evidence="8">CGMCC 1.9127</strain>
    </source>
</reference>
<evidence type="ECO:0000256" key="6">
    <source>
        <dbReference type="SAM" id="Phobius"/>
    </source>
</evidence>
<feature type="transmembrane region" description="Helical" evidence="6">
    <location>
        <begin position="7"/>
        <end position="25"/>
    </location>
</feature>
<dbReference type="AlphaFoldDB" id="A0A1H7LNP1"/>
<evidence type="ECO:0000256" key="4">
    <source>
        <dbReference type="ARBA" id="ARBA00022989"/>
    </source>
</evidence>
<keyword evidence="8" id="KW-1185">Reference proteome</keyword>
<keyword evidence="2" id="KW-1003">Cell membrane</keyword>
<gene>
    <name evidence="7" type="ORF">SAMN05216262_104205</name>
</gene>
<dbReference type="GO" id="GO:0005886">
    <property type="term" value="C:plasma membrane"/>
    <property type="evidence" value="ECO:0007669"/>
    <property type="project" value="UniProtKB-SubCell"/>
</dbReference>
<evidence type="ECO:0000256" key="5">
    <source>
        <dbReference type="ARBA" id="ARBA00023136"/>
    </source>
</evidence>
<evidence type="ECO:0000256" key="3">
    <source>
        <dbReference type="ARBA" id="ARBA00022692"/>
    </source>
</evidence>
<feature type="transmembrane region" description="Helical" evidence="6">
    <location>
        <begin position="65"/>
        <end position="83"/>
    </location>
</feature>
<evidence type="ECO:0000313" key="8">
    <source>
        <dbReference type="Proteomes" id="UP000199297"/>
    </source>
</evidence>
<keyword evidence="3 6" id="KW-0812">Transmembrane</keyword>
<evidence type="ECO:0000313" key="7">
    <source>
        <dbReference type="EMBL" id="SEL00075.1"/>
    </source>
</evidence>
<protein>
    <submittedName>
        <fullName evidence="7">Cytochrome C oxidase subunit IV</fullName>
    </submittedName>
</protein>
<dbReference type="STRING" id="641665.GCA_002104455_02801"/>
<evidence type="ECO:0000256" key="2">
    <source>
        <dbReference type="ARBA" id="ARBA00022475"/>
    </source>
</evidence>
<feature type="transmembrane region" description="Helical" evidence="6">
    <location>
        <begin position="31"/>
        <end position="53"/>
    </location>
</feature>
<sequence>MKKRFQLEWLWVLLIAITLFNTFLGEQFSSTALVSVLVAISVMYKGIIVIDHFMELKYANKHLRWLMRWYFIIFPSLVIATIFF</sequence>
<evidence type="ECO:0000256" key="1">
    <source>
        <dbReference type="ARBA" id="ARBA00004651"/>
    </source>
</evidence>